<dbReference type="Proteomes" id="UP001239111">
    <property type="component" value="Chromosome 1"/>
</dbReference>
<comment type="caution">
    <text evidence="1">The sequence shown here is derived from an EMBL/GenBank/DDBJ whole genome shotgun (WGS) entry which is preliminary data.</text>
</comment>
<gene>
    <name evidence="1" type="ORF">QAD02_020907</name>
</gene>
<keyword evidence="2" id="KW-1185">Reference proteome</keyword>
<name>A0ACC2PR95_9HYME</name>
<proteinExistence type="predicted"/>
<dbReference type="EMBL" id="CM056741">
    <property type="protein sequence ID" value="KAJ8685114.1"/>
    <property type="molecule type" value="Genomic_DNA"/>
</dbReference>
<protein>
    <submittedName>
        <fullName evidence="1">Uncharacterized protein</fullName>
    </submittedName>
</protein>
<evidence type="ECO:0000313" key="1">
    <source>
        <dbReference type="EMBL" id="KAJ8685114.1"/>
    </source>
</evidence>
<accession>A0ACC2PR95</accession>
<organism evidence="1 2">
    <name type="scientific">Eretmocerus hayati</name>
    <dbReference type="NCBI Taxonomy" id="131215"/>
    <lineage>
        <taxon>Eukaryota</taxon>
        <taxon>Metazoa</taxon>
        <taxon>Ecdysozoa</taxon>
        <taxon>Arthropoda</taxon>
        <taxon>Hexapoda</taxon>
        <taxon>Insecta</taxon>
        <taxon>Pterygota</taxon>
        <taxon>Neoptera</taxon>
        <taxon>Endopterygota</taxon>
        <taxon>Hymenoptera</taxon>
        <taxon>Apocrita</taxon>
        <taxon>Proctotrupomorpha</taxon>
        <taxon>Chalcidoidea</taxon>
        <taxon>Aphelinidae</taxon>
        <taxon>Aphelininae</taxon>
        <taxon>Eretmocerus</taxon>
    </lineage>
</organism>
<evidence type="ECO:0000313" key="2">
    <source>
        <dbReference type="Proteomes" id="UP001239111"/>
    </source>
</evidence>
<reference evidence="1" key="1">
    <citation type="submission" date="2023-04" db="EMBL/GenBank/DDBJ databases">
        <title>A chromosome-level genome assembly of the parasitoid wasp Eretmocerus hayati.</title>
        <authorList>
            <person name="Zhong Y."/>
            <person name="Liu S."/>
            <person name="Liu Y."/>
        </authorList>
    </citation>
    <scope>NUCLEOTIDE SEQUENCE</scope>
    <source>
        <strain evidence="1">ZJU_SS_LIU_2023</strain>
    </source>
</reference>
<sequence length="135" mass="15443">MEEDSLVPSPSAPSGETIWLLVTFQYYTVIKNVKKAHQIQESGEFQEFNDDIEYILDTLRENNPNPTRCLSAFRLASKCMIPAFRMHVRAHGTVTKFFRALHDATTDQMSKIETILSYSTQNPAASTRSDLWKNI</sequence>